<proteinExistence type="predicted"/>
<evidence type="ECO:0000313" key="3">
    <source>
        <dbReference type="EMBL" id="TWU42941.1"/>
    </source>
</evidence>
<dbReference type="CDD" id="cd16936">
    <property type="entry name" value="HATPase_RsbW-like"/>
    <property type="match status" value="1"/>
</dbReference>
<dbReference type="InterPro" id="IPR003594">
    <property type="entry name" value="HATPase_dom"/>
</dbReference>
<dbReference type="InterPro" id="IPR050267">
    <property type="entry name" value="Anti-sigma-factor_SerPK"/>
</dbReference>
<keyword evidence="3" id="KW-0418">Kinase</keyword>
<keyword evidence="3" id="KW-0808">Transferase</keyword>
<organism evidence="3 4">
    <name type="scientific">Novipirellula aureliae</name>
    <dbReference type="NCBI Taxonomy" id="2527966"/>
    <lineage>
        <taxon>Bacteria</taxon>
        <taxon>Pseudomonadati</taxon>
        <taxon>Planctomycetota</taxon>
        <taxon>Planctomycetia</taxon>
        <taxon>Pirellulales</taxon>
        <taxon>Pirellulaceae</taxon>
        <taxon>Novipirellula</taxon>
    </lineage>
</organism>
<keyword evidence="4" id="KW-1185">Reference proteome</keyword>
<dbReference type="Proteomes" id="UP000315471">
    <property type="component" value="Unassembled WGS sequence"/>
</dbReference>
<comment type="caution">
    <text evidence="3">The sequence shown here is derived from an EMBL/GenBank/DDBJ whole genome shotgun (WGS) entry which is preliminary data.</text>
</comment>
<dbReference type="PANTHER" id="PTHR35526">
    <property type="entry name" value="ANTI-SIGMA-F FACTOR RSBW-RELATED"/>
    <property type="match status" value="1"/>
</dbReference>
<accession>A0A5C6E5P1</accession>
<evidence type="ECO:0000259" key="2">
    <source>
        <dbReference type="Pfam" id="PF13581"/>
    </source>
</evidence>
<dbReference type="EMBL" id="SJPY01000003">
    <property type="protein sequence ID" value="TWU42941.1"/>
    <property type="molecule type" value="Genomic_DNA"/>
</dbReference>
<dbReference type="AlphaFoldDB" id="A0A5C6E5P1"/>
<dbReference type="PANTHER" id="PTHR35526:SF3">
    <property type="entry name" value="ANTI-SIGMA-F FACTOR RSBW"/>
    <property type="match status" value="1"/>
</dbReference>
<dbReference type="OrthoDB" id="9792240at2"/>
<reference evidence="3 4" key="1">
    <citation type="submission" date="2019-02" db="EMBL/GenBank/DDBJ databases">
        <title>Deep-cultivation of Planctomycetes and their phenomic and genomic characterization uncovers novel biology.</title>
        <authorList>
            <person name="Wiegand S."/>
            <person name="Jogler M."/>
            <person name="Boedeker C."/>
            <person name="Pinto D."/>
            <person name="Vollmers J."/>
            <person name="Rivas-Marin E."/>
            <person name="Kohn T."/>
            <person name="Peeters S.H."/>
            <person name="Heuer A."/>
            <person name="Rast P."/>
            <person name="Oberbeckmann S."/>
            <person name="Bunk B."/>
            <person name="Jeske O."/>
            <person name="Meyerdierks A."/>
            <person name="Storesund J.E."/>
            <person name="Kallscheuer N."/>
            <person name="Luecker S."/>
            <person name="Lage O.M."/>
            <person name="Pohl T."/>
            <person name="Merkel B.J."/>
            <person name="Hornburger P."/>
            <person name="Mueller R.-W."/>
            <person name="Bruemmer F."/>
            <person name="Labrenz M."/>
            <person name="Spormann A.M."/>
            <person name="Op Den Camp H."/>
            <person name="Overmann J."/>
            <person name="Amann R."/>
            <person name="Jetten M.S.M."/>
            <person name="Mascher T."/>
            <person name="Medema M.H."/>
            <person name="Devos D.P."/>
            <person name="Kaster A.-K."/>
            <person name="Ovreas L."/>
            <person name="Rohde M."/>
            <person name="Galperin M.Y."/>
            <person name="Jogler C."/>
        </authorList>
    </citation>
    <scope>NUCLEOTIDE SEQUENCE [LARGE SCALE GENOMIC DNA]</scope>
    <source>
        <strain evidence="3 4">Q31b</strain>
    </source>
</reference>
<dbReference type="SUPFAM" id="SSF55874">
    <property type="entry name" value="ATPase domain of HSP90 chaperone/DNA topoisomerase II/histidine kinase"/>
    <property type="match status" value="1"/>
</dbReference>
<evidence type="ECO:0000256" key="1">
    <source>
        <dbReference type="ARBA" id="ARBA00022527"/>
    </source>
</evidence>
<dbReference type="EC" id="2.7.11.1" evidence="3"/>
<dbReference type="GO" id="GO:0004674">
    <property type="term" value="F:protein serine/threonine kinase activity"/>
    <property type="evidence" value="ECO:0007669"/>
    <property type="project" value="UniProtKB-KW"/>
</dbReference>
<dbReference type="RefSeq" id="WP_146599455.1">
    <property type="nucleotide sequence ID" value="NZ_SJPY01000003.1"/>
</dbReference>
<name>A0A5C6E5P1_9BACT</name>
<sequence length="147" mass="16646" precursor="true">MATDKDSKWTLHRRIPSDTATGSALVHEIMDAMTKRNWSPQDLFRVQLAYEEAIVNAIRHGNRHDCKKTVEVKMSCDDERVEIQITDQGCGFDPDSIPDPRSEELLEVPGGRGVLLMSEIMSEISYNKAGNQITMIKHKENSESQDE</sequence>
<keyword evidence="1" id="KW-0723">Serine/threonine-protein kinase</keyword>
<dbReference type="Pfam" id="PF13581">
    <property type="entry name" value="HATPase_c_2"/>
    <property type="match status" value="1"/>
</dbReference>
<feature type="domain" description="Histidine kinase/HSP90-like ATPase" evidence="2">
    <location>
        <begin position="16"/>
        <end position="137"/>
    </location>
</feature>
<dbReference type="InterPro" id="IPR036890">
    <property type="entry name" value="HATPase_C_sf"/>
</dbReference>
<evidence type="ECO:0000313" key="4">
    <source>
        <dbReference type="Proteomes" id="UP000315471"/>
    </source>
</evidence>
<protein>
    <submittedName>
        <fullName evidence="3">Serine/threonine-protein kinase BtrW</fullName>
        <ecNumber evidence="3">2.7.11.1</ecNumber>
    </submittedName>
</protein>
<dbReference type="Gene3D" id="3.30.565.10">
    <property type="entry name" value="Histidine kinase-like ATPase, C-terminal domain"/>
    <property type="match status" value="1"/>
</dbReference>
<gene>
    <name evidence="3" type="primary">btrW</name>
    <name evidence="3" type="ORF">Q31b_19750</name>
</gene>